<dbReference type="EMBL" id="MU267593">
    <property type="protein sequence ID" value="KAH7916109.1"/>
    <property type="molecule type" value="Genomic_DNA"/>
</dbReference>
<keyword evidence="2" id="KW-1185">Reference proteome</keyword>
<dbReference type="Proteomes" id="UP000790377">
    <property type="component" value="Unassembled WGS sequence"/>
</dbReference>
<name>A0ACB8ASA0_9AGAM</name>
<gene>
    <name evidence="1" type="ORF">BJ138DRAFT_996252</name>
</gene>
<evidence type="ECO:0000313" key="2">
    <source>
        <dbReference type="Proteomes" id="UP000790377"/>
    </source>
</evidence>
<sequence>MVQDEAGLGQEVLSQNKFALTWPAEPPPPIPPVVAERPPAFSSSEGESDLSGGEAVSSGEMFSAAEQSDSFDLSPNHRFKAQPQLPSHQPEDTPSIPRLSRACSMPLPSQLQHLRNPRRNPQSPQSPPIPLDDSSAYFSRFQELSLELADSVQMVVQTLLQVSPAQILDPAKEQFSACSLSVPTSCMSAVFTTMKNLNYISANMPQLCGENASQPIQIPEDPPSPSSPTSVLAVSDFDIGEMLQGVGDALSGYAAQSGVDLVLYHGDVGMKHVAVKGVECGISNALSLVVRQVINTARRGDSIDIGLFTVSSTACDAADSLPIESADAIIEEPPSPRADGALQCTFRITHHFGLSAVPGDVVTPTNSDPPSVDRPELSFDSPFLQRLLDRTGASLIPKVPPRVNSGAARACQIRFRLDRGSLSAINARTAPVTEESSSLLSGTRIATEPSLTELTQFAEKLRGKKVTLFASARSSFAHHLTSYLTAWGLDVSHVSGDLESEGTNLTSEHPSFPSGERRSSGGSSPKLRPYGATENFISGDQATETIGNTRSTNVNAPSFIFIDDDISVLREHLRKYRAEQLSQFTLHSRKRPSLAAHHRPKSSPQVVRALGLGPSSAAHVSPVVAVHFTSLNNYKQVKDVIQCDLAAYTSASHIPPEVMIIPKPAGPRRFLTALHTAVTKPIVDPFFAPIATSPLSPGLQGSSYFNITQPSPKSPSSRPSHSSRSNSDRSVRSPRETTGEPHTLPLPSPLGMPDNIEYFADSTVKLGASPSSGVVLQSPDGQPAGIIFHPRAKSAKTVPASAGIVADREKPQFLVPAERVRSATPRRSSDNDTKKNPHHLSFSSLHGNSSPPGGSLTLREVQLIPESQPPVFPAAKPKGKKPTSPSASEEITPQLPHAISPRRGSPVETRKATSPPTSPSAVDSPGNLATRRSARRPLQDGKSPIGSAKGKTSTDANIIPPISVLIVDDNPINQTILSTFMKKKKIKYDVAKNGEEAVQKWRSGGFHLILMDIQMPVMDGIQATKEIRRLESLTATSGFAPSTPQSDRSVRTPSEAASNDSRTSTSTSPYRSSVIIVALTASSLQIDRVAALAAGCNDFLTKPVSLQWLNNKIIEWGSIKALQMWADLRPEVVKTISTEQTAQAQIIARRLHVPEGRMTPAHSPSRSSSIGRTEAPSELPASPTVPSTGINLAHVRSLLITDSAQSISGGSSSATTDIVDQMLAKQLGALFFLMS</sequence>
<evidence type="ECO:0000313" key="1">
    <source>
        <dbReference type="EMBL" id="KAH7916109.1"/>
    </source>
</evidence>
<protein>
    <submittedName>
        <fullName evidence="1">Uncharacterized protein</fullName>
    </submittedName>
</protein>
<comment type="caution">
    <text evidence="1">The sequence shown here is derived from an EMBL/GenBank/DDBJ whole genome shotgun (WGS) entry which is preliminary data.</text>
</comment>
<organism evidence="1 2">
    <name type="scientific">Hygrophoropsis aurantiaca</name>
    <dbReference type="NCBI Taxonomy" id="72124"/>
    <lineage>
        <taxon>Eukaryota</taxon>
        <taxon>Fungi</taxon>
        <taxon>Dikarya</taxon>
        <taxon>Basidiomycota</taxon>
        <taxon>Agaricomycotina</taxon>
        <taxon>Agaricomycetes</taxon>
        <taxon>Agaricomycetidae</taxon>
        <taxon>Boletales</taxon>
        <taxon>Coniophorineae</taxon>
        <taxon>Hygrophoropsidaceae</taxon>
        <taxon>Hygrophoropsis</taxon>
    </lineage>
</organism>
<accession>A0ACB8ASA0</accession>
<reference evidence="1" key="1">
    <citation type="journal article" date="2021" name="New Phytol.">
        <title>Evolutionary innovations through gain and loss of genes in the ectomycorrhizal Boletales.</title>
        <authorList>
            <person name="Wu G."/>
            <person name="Miyauchi S."/>
            <person name="Morin E."/>
            <person name="Kuo A."/>
            <person name="Drula E."/>
            <person name="Varga T."/>
            <person name="Kohler A."/>
            <person name="Feng B."/>
            <person name="Cao Y."/>
            <person name="Lipzen A."/>
            <person name="Daum C."/>
            <person name="Hundley H."/>
            <person name="Pangilinan J."/>
            <person name="Johnson J."/>
            <person name="Barry K."/>
            <person name="LaButti K."/>
            <person name="Ng V."/>
            <person name="Ahrendt S."/>
            <person name="Min B."/>
            <person name="Choi I.G."/>
            <person name="Park H."/>
            <person name="Plett J.M."/>
            <person name="Magnuson J."/>
            <person name="Spatafora J.W."/>
            <person name="Nagy L.G."/>
            <person name="Henrissat B."/>
            <person name="Grigoriev I.V."/>
            <person name="Yang Z.L."/>
            <person name="Xu J."/>
            <person name="Martin F.M."/>
        </authorList>
    </citation>
    <scope>NUCLEOTIDE SEQUENCE</scope>
    <source>
        <strain evidence="1">ATCC 28755</strain>
    </source>
</reference>
<proteinExistence type="predicted"/>